<name>A0A804J5J7_MUSAM</name>
<evidence type="ECO:0000313" key="2">
    <source>
        <dbReference type="EnsemblPlants" id="Ma05_p17530.1"/>
    </source>
</evidence>
<gene>
    <name evidence="1" type="ORF">GSMUA_269470.1</name>
</gene>
<accession>A0A804J5J7</accession>
<reference evidence="1" key="1">
    <citation type="submission" date="2021-03" db="EMBL/GenBank/DDBJ databases">
        <authorList>
            <consortium name="Genoscope - CEA"/>
            <person name="William W."/>
        </authorList>
    </citation>
    <scope>NUCLEOTIDE SEQUENCE</scope>
    <source>
        <strain evidence="1">Doubled-haploid Pahang</strain>
    </source>
</reference>
<sequence length="36" mass="4050">MESRRSMNLLLLCLRSQSTRVALVGGNHTAARFCTR</sequence>
<reference evidence="2" key="2">
    <citation type="submission" date="2021-05" db="UniProtKB">
        <authorList>
            <consortium name="EnsemblPlants"/>
        </authorList>
    </citation>
    <scope>IDENTIFICATION</scope>
    <source>
        <strain evidence="2">subsp. malaccensis</strain>
    </source>
</reference>
<protein>
    <submittedName>
        <fullName evidence="1">(wild Malaysian banana) hypothetical protein</fullName>
    </submittedName>
</protein>
<dbReference type="Gramene" id="Ma05_t17530.1">
    <property type="protein sequence ID" value="Ma05_p17530.1"/>
    <property type="gene ID" value="Ma05_g17530"/>
</dbReference>
<proteinExistence type="predicted"/>
<evidence type="ECO:0000313" key="3">
    <source>
        <dbReference type="Proteomes" id="UP000012960"/>
    </source>
</evidence>
<dbReference type="AlphaFoldDB" id="A0A804J5J7"/>
<dbReference type="Proteomes" id="UP000012960">
    <property type="component" value="Unplaced"/>
</dbReference>
<dbReference type="EMBL" id="HG996470">
    <property type="protein sequence ID" value="CAG1838770.1"/>
    <property type="molecule type" value="Genomic_DNA"/>
</dbReference>
<dbReference type="EnsemblPlants" id="Ma05_t17530.1">
    <property type="protein sequence ID" value="Ma05_p17530.1"/>
    <property type="gene ID" value="Ma05_g17530"/>
</dbReference>
<evidence type="ECO:0000313" key="1">
    <source>
        <dbReference type="EMBL" id="CAG1838770.1"/>
    </source>
</evidence>
<dbReference type="InParanoid" id="A0A804J5J7"/>
<keyword evidence="3" id="KW-1185">Reference proteome</keyword>
<organism evidence="2 3">
    <name type="scientific">Musa acuminata subsp. malaccensis</name>
    <name type="common">Wild banana</name>
    <name type="synonym">Musa malaccensis</name>
    <dbReference type="NCBI Taxonomy" id="214687"/>
    <lineage>
        <taxon>Eukaryota</taxon>
        <taxon>Viridiplantae</taxon>
        <taxon>Streptophyta</taxon>
        <taxon>Embryophyta</taxon>
        <taxon>Tracheophyta</taxon>
        <taxon>Spermatophyta</taxon>
        <taxon>Magnoliopsida</taxon>
        <taxon>Liliopsida</taxon>
        <taxon>Zingiberales</taxon>
        <taxon>Musaceae</taxon>
        <taxon>Musa</taxon>
    </lineage>
</organism>